<name>A0A179BMQ1_ACIFR</name>
<dbReference type="AlphaFoldDB" id="A0A179BMQ1"/>
<gene>
    <name evidence="2" type="ORF">A4H96_03865</name>
</gene>
<keyword evidence="3" id="KW-1185">Reference proteome</keyword>
<feature type="region of interest" description="Disordered" evidence="1">
    <location>
        <begin position="100"/>
        <end position="126"/>
    </location>
</feature>
<dbReference type="EMBL" id="LVXZ01000039">
    <property type="protein sequence ID" value="OAP92613.1"/>
    <property type="molecule type" value="Genomic_DNA"/>
</dbReference>
<evidence type="ECO:0000256" key="1">
    <source>
        <dbReference type="SAM" id="MobiDB-lite"/>
    </source>
</evidence>
<protein>
    <submittedName>
        <fullName evidence="2">Uncharacterized protein</fullName>
    </submittedName>
</protein>
<dbReference type="Proteomes" id="UP000078302">
    <property type="component" value="Unassembled WGS sequence"/>
</dbReference>
<comment type="caution">
    <text evidence="2">The sequence shown here is derived from an EMBL/GenBank/DDBJ whole genome shotgun (WGS) entry which is preliminary data.</text>
</comment>
<sequence length="292" mass="31840">MSGIIERVTPGQMEDPARLKMVQARLDMFADELLKLLTWFPEVANFGRDLGFEVGGGESLRQSLLRKAKSDEQMQAAANVMQIGTQKEVGGQQWPNIRRHQHPGAPGGAKRGEDNAVPHQHTAGPRHATEVGLGAQLQPGIKRGKGMNDMLYSANELAKRLLPGSDFNTANAFAVAHVSAAIENIAEWKFFNSTSAQIDLDAIVREVREMSMSWQSKDAIVGALQTAQNTAFACEWALPEFKFNESGFLLVGKNEAPFTCKYCGSPPPDYCHEIDHGTAEERAVFGSDSAGL</sequence>
<proteinExistence type="predicted"/>
<accession>A0A179BMQ1</accession>
<dbReference type="OrthoDB" id="9945929at2"/>
<evidence type="ECO:0000313" key="3">
    <source>
        <dbReference type="Proteomes" id="UP000078302"/>
    </source>
</evidence>
<organism evidence="2 3">
    <name type="scientific">Acidithiobacillus ferrooxidans</name>
    <name type="common">Thiobacillus ferrooxidans</name>
    <dbReference type="NCBI Taxonomy" id="920"/>
    <lineage>
        <taxon>Bacteria</taxon>
        <taxon>Pseudomonadati</taxon>
        <taxon>Pseudomonadota</taxon>
        <taxon>Acidithiobacillia</taxon>
        <taxon>Acidithiobacillales</taxon>
        <taxon>Acidithiobacillaceae</taxon>
        <taxon>Acidithiobacillus</taxon>
    </lineage>
</organism>
<reference evidence="2 3" key="1">
    <citation type="submission" date="2016-04" db="EMBL/GenBank/DDBJ databases">
        <title>Acidithiobacillus ferrooxidans genome sequencing and assembly.</title>
        <authorList>
            <person name="Zhou Z."/>
        </authorList>
    </citation>
    <scope>NUCLEOTIDE SEQUENCE [LARGE SCALE GENOMIC DNA]</scope>
    <source>
        <strain evidence="2 3">BY0502</strain>
    </source>
</reference>
<dbReference type="RefSeq" id="WP_064218382.1">
    <property type="nucleotide sequence ID" value="NZ_LVXZ01000039.1"/>
</dbReference>
<evidence type="ECO:0000313" key="2">
    <source>
        <dbReference type="EMBL" id="OAP92613.1"/>
    </source>
</evidence>